<dbReference type="GO" id="GO:0003824">
    <property type="term" value="F:catalytic activity"/>
    <property type="evidence" value="ECO:0007669"/>
    <property type="project" value="InterPro"/>
</dbReference>
<feature type="transmembrane region" description="Helical" evidence="1">
    <location>
        <begin position="63"/>
        <end position="82"/>
    </location>
</feature>
<evidence type="ECO:0000313" key="3">
    <source>
        <dbReference type="EMBL" id="OIV36269.1"/>
    </source>
</evidence>
<evidence type="ECO:0000259" key="2">
    <source>
        <dbReference type="Pfam" id="PF03372"/>
    </source>
</evidence>
<sequence length="306" mass="32111">MWTRGRVLAVLAVLLAALLVFHRYIPNAVGNLGSLAETVLPWFGVFIVVLAVCAVVRRSATAGVALLLPAIAWLSLFGGLLVPGKGGGSSDLTVVTHNVNASNPNPAATARDLLAAHAGLVALEEVPSEKLAAYQGVLDGAYPYRAARGTVALFSKYPIESVTPVNIDIGWTRALRAQVRGPHGHRLAVYVAHLASVRVDRSGFTADERDRTIAALGDALAAEKLSRVILMGDLNGTANDRSLAPVTAHLRSAQGAAGFGFGFSWPRGFPVARIDHILVRGVTPVHAWTLPATTSDHLPVAAALDV</sequence>
<dbReference type="OrthoDB" id="4316587at2"/>
<proteinExistence type="predicted"/>
<dbReference type="InterPro" id="IPR036691">
    <property type="entry name" value="Endo/exonu/phosph_ase_sf"/>
</dbReference>
<dbReference type="EMBL" id="MLCF01000104">
    <property type="protein sequence ID" value="OIV36269.1"/>
    <property type="molecule type" value="Genomic_DNA"/>
</dbReference>
<feature type="domain" description="Endonuclease/exonuclease/phosphatase" evidence="2">
    <location>
        <begin position="95"/>
        <end position="297"/>
    </location>
</feature>
<keyword evidence="1" id="KW-1133">Transmembrane helix</keyword>
<keyword evidence="1" id="KW-0472">Membrane</keyword>
<keyword evidence="4" id="KW-1185">Reference proteome</keyword>
<accession>A0A1J7BCF2</accession>
<evidence type="ECO:0000313" key="4">
    <source>
        <dbReference type="Proteomes" id="UP000243342"/>
    </source>
</evidence>
<protein>
    <recommendedName>
        <fullName evidence="2">Endonuclease/exonuclease/phosphatase domain-containing protein</fullName>
    </recommendedName>
</protein>
<evidence type="ECO:0000256" key="1">
    <source>
        <dbReference type="SAM" id="Phobius"/>
    </source>
</evidence>
<dbReference type="AlphaFoldDB" id="A0A1J7BCF2"/>
<dbReference type="Proteomes" id="UP000243342">
    <property type="component" value="Unassembled WGS sequence"/>
</dbReference>
<dbReference type="SUPFAM" id="SSF56219">
    <property type="entry name" value="DNase I-like"/>
    <property type="match status" value="1"/>
</dbReference>
<feature type="transmembrane region" description="Helical" evidence="1">
    <location>
        <begin position="39"/>
        <end position="56"/>
    </location>
</feature>
<dbReference type="STRING" id="1428644.BIV57_17170"/>
<comment type="caution">
    <text evidence="3">The sequence shown here is derived from an EMBL/GenBank/DDBJ whole genome shotgun (WGS) entry which is preliminary data.</text>
</comment>
<reference evidence="3 4" key="1">
    <citation type="submission" date="2016-10" db="EMBL/GenBank/DDBJ databases">
        <title>Genome sequence of Streptomyces gilvigriseus MUSC 26.</title>
        <authorList>
            <person name="Lee L.-H."/>
            <person name="Ser H.-L."/>
        </authorList>
    </citation>
    <scope>NUCLEOTIDE SEQUENCE [LARGE SCALE GENOMIC DNA]</scope>
    <source>
        <strain evidence="3 4">MUSC 26</strain>
    </source>
</reference>
<dbReference type="Pfam" id="PF03372">
    <property type="entry name" value="Exo_endo_phos"/>
    <property type="match status" value="1"/>
</dbReference>
<gene>
    <name evidence="3" type="ORF">BIV57_17170</name>
</gene>
<name>A0A1J7BCF2_9ACTN</name>
<dbReference type="InterPro" id="IPR005135">
    <property type="entry name" value="Endo/exonuclease/phosphatase"/>
</dbReference>
<organism evidence="3 4">
    <name type="scientific">Mangrovactinospora gilvigrisea</name>
    <dbReference type="NCBI Taxonomy" id="1428644"/>
    <lineage>
        <taxon>Bacteria</taxon>
        <taxon>Bacillati</taxon>
        <taxon>Actinomycetota</taxon>
        <taxon>Actinomycetes</taxon>
        <taxon>Kitasatosporales</taxon>
        <taxon>Streptomycetaceae</taxon>
        <taxon>Mangrovactinospora</taxon>
    </lineage>
</organism>
<keyword evidence="1" id="KW-0812">Transmembrane</keyword>
<dbReference type="Gene3D" id="3.60.10.10">
    <property type="entry name" value="Endonuclease/exonuclease/phosphatase"/>
    <property type="match status" value="1"/>
</dbReference>